<dbReference type="InterPro" id="IPR044722">
    <property type="entry name" value="SecA_SF2_C"/>
</dbReference>
<dbReference type="PRINTS" id="PR00906">
    <property type="entry name" value="SECA"/>
</dbReference>
<evidence type="ECO:0000256" key="5">
    <source>
        <dbReference type="ARBA" id="ARBA00022840"/>
    </source>
</evidence>
<reference evidence="15" key="1">
    <citation type="submission" date="2019-10" db="EMBL/GenBank/DDBJ databases">
        <title>Lacipirellula parvula gen. nov., sp. nov., representing a lineage of planctomycetes widespread in freshwater anoxic habitats, and description of the family Lacipirellulaceae.</title>
        <authorList>
            <person name="Dedysh S.N."/>
            <person name="Kulichevskaya I.S."/>
            <person name="Beletsky A.V."/>
            <person name="Rakitin A.L."/>
            <person name="Mardanov A.V."/>
            <person name="Ivanova A.A."/>
            <person name="Saltykova V.X."/>
            <person name="Rijpstra W.I.C."/>
            <person name="Sinninghe Damste J.S."/>
            <person name="Ravin N.V."/>
        </authorList>
    </citation>
    <scope>NUCLEOTIDE SEQUENCE [LARGE SCALE GENOMIC DNA]</scope>
    <source>
        <strain evidence="15">PX69</strain>
    </source>
</reference>
<dbReference type="Gene3D" id="3.40.50.300">
    <property type="entry name" value="P-loop containing nucleotide triphosphate hydrolases"/>
    <property type="match status" value="2"/>
</dbReference>
<keyword evidence="9 10" id="KW-0472">Membrane</keyword>
<dbReference type="PROSITE" id="PS51192">
    <property type="entry name" value="HELICASE_ATP_BIND_1"/>
    <property type="match status" value="1"/>
</dbReference>
<dbReference type="EMBL" id="AP021861">
    <property type="protein sequence ID" value="BBO33498.1"/>
    <property type="molecule type" value="Genomic_DNA"/>
</dbReference>
<keyword evidence="6 10" id="KW-0653">Protein transport</keyword>
<evidence type="ECO:0000256" key="6">
    <source>
        <dbReference type="ARBA" id="ARBA00022927"/>
    </source>
</evidence>
<feature type="domain" description="SecA family profile" evidence="13">
    <location>
        <begin position="13"/>
        <end position="606"/>
    </location>
</feature>
<dbReference type="InterPro" id="IPR027417">
    <property type="entry name" value="P-loop_NTPase"/>
</dbReference>
<dbReference type="AlphaFoldDB" id="A0A5K7XAC3"/>
<dbReference type="SMART" id="SM00958">
    <property type="entry name" value="SecA_PP_bind"/>
    <property type="match status" value="1"/>
</dbReference>
<evidence type="ECO:0000256" key="2">
    <source>
        <dbReference type="ARBA" id="ARBA00022475"/>
    </source>
</evidence>
<evidence type="ECO:0000256" key="3">
    <source>
        <dbReference type="ARBA" id="ARBA00022490"/>
    </source>
</evidence>
<keyword evidence="8 10" id="KW-0811">Translocation</keyword>
<dbReference type="KEGG" id="lpav:PLANPX_3110"/>
<feature type="binding site" evidence="10">
    <location>
        <begin position="115"/>
        <end position="119"/>
    </location>
    <ligand>
        <name>ATP</name>
        <dbReference type="ChEBI" id="CHEBI:30616"/>
    </ligand>
</feature>
<keyword evidence="2 10" id="KW-1003">Cell membrane</keyword>
<dbReference type="RefSeq" id="WP_152099250.1">
    <property type="nucleotide sequence ID" value="NZ_AP021861.1"/>
</dbReference>
<dbReference type="FunFam" id="3.40.50.300:FF:000429">
    <property type="entry name" value="Preprotein translocase subunit SecA"/>
    <property type="match status" value="1"/>
</dbReference>
<dbReference type="GO" id="GO:0017038">
    <property type="term" value="P:protein import"/>
    <property type="evidence" value="ECO:0007669"/>
    <property type="project" value="InterPro"/>
</dbReference>
<dbReference type="InterPro" id="IPR011130">
    <property type="entry name" value="SecA_preprotein_X-link_dom"/>
</dbReference>
<comment type="similarity">
    <text evidence="10">Belongs to the SecA family.</text>
</comment>
<keyword evidence="1 10" id="KW-0813">Transport</keyword>
<evidence type="ECO:0000259" key="12">
    <source>
        <dbReference type="PROSITE" id="PS51194"/>
    </source>
</evidence>
<dbReference type="GO" id="GO:0008564">
    <property type="term" value="F:protein-exporting ATPase activity"/>
    <property type="evidence" value="ECO:0007669"/>
    <property type="project" value="UniProtKB-EC"/>
</dbReference>
<evidence type="ECO:0000256" key="4">
    <source>
        <dbReference type="ARBA" id="ARBA00022741"/>
    </source>
</evidence>
<dbReference type="GO" id="GO:0031522">
    <property type="term" value="C:cell envelope Sec protein transport complex"/>
    <property type="evidence" value="ECO:0007669"/>
    <property type="project" value="TreeGrafter"/>
</dbReference>
<dbReference type="PANTHER" id="PTHR30612">
    <property type="entry name" value="SECA INNER MEMBRANE COMPONENT OF SEC PROTEIN SECRETION SYSTEM"/>
    <property type="match status" value="1"/>
</dbReference>
<feature type="binding site" evidence="10">
    <location>
        <position position="528"/>
    </location>
    <ligand>
        <name>ATP</name>
        <dbReference type="ChEBI" id="CHEBI:30616"/>
    </ligand>
</feature>
<dbReference type="GO" id="GO:0005524">
    <property type="term" value="F:ATP binding"/>
    <property type="evidence" value="ECO:0007669"/>
    <property type="project" value="UniProtKB-UniRule"/>
</dbReference>
<dbReference type="EC" id="7.4.2.8" evidence="10"/>
<dbReference type="SUPFAM" id="SSF81767">
    <property type="entry name" value="Pre-protein crosslinking domain of SecA"/>
    <property type="match status" value="1"/>
</dbReference>
<keyword evidence="15" id="KW-1185">Reference proteome</keyword>
<keyword evidence="5 10" id="KW-0067">ATP-binding</keyword>
<sequence length="654" mass="73023">MDTKRGMDVSRVPRGWTRSVRAVAGDRLAKWAACLPKIAELEPALQKLADHQLRKESLGLRYRARSGEPLDRLLVEAFALCREAGRRKLGMRHFDVQLLGGAAVHHRSIVEMQTGEGKTLTATLPMYLAAIEGKGAHLATVNDYLARRDAEWMKPLYEALGMTVGIIQGQQPQDDRRKAYACDVTYGTANEMGFDFLRDRLLLRTLSGGQQDLFGQMMGGAAGKSDEPVQRGLHFMLVDEADSILIDEARTPLIISALPGEDEQIAAEAYRWAAEVKTKFVEDEHFEYEHDERSIELSLAGRQLVRGLPKPAAMDRLPLSVIYEYVTRSIKVSREMFLNRQYVVRDGEIVIVDEFTGRLAEGRKWRAGIHQAVEAQEGVEITFATNQAARITVQDLFLRYERLGGMTGTASTSSRELRKIYTVHVEPVPTNRPPVRQQLPTLVFGDAEQKWQGVVEDALAQHAIGRPVLIGTRSIDKSEKLAGMLAERGGAVTILNAKHVEREAEIVAAAGEMGKITVATNMAGRGTDIRLGPGVLEVGGLHVICTELHEAQRIDRQLIGRCGRQGDPGTYRQFLALDDEILLGGYGPKKSERLKRRGAEATGPIKGLESVFRKAQQRVERRHFRDRKVMLYHEKERQKVQRQMGQDPYLDTPG</sequence>
<dbReference type="GO" id="GO:0065002">
    <property type="term" value="P:intracellular protein transmembrane transport"/>
    <property type="evidence" value="ECO:0007669"/>
    <property type="project" value="UniProtKB-UniRule"/>
</dbReference>
<keyword evidence="3 10" id="KW-0963">Cytoplasm</keyword>
<organism evidence="14 15">
    <name type="scientific">Lacipirellula parvula</name>
    <dbReference type="NCBI Taxonomy" id="2650471"/>
    <lineage>
        <taxon>Bacteria</taxon>
        <taxon>Pseudomonadati</taxon>
        <taxon>Planctomycetota</taxon>
        <taxon>Planctomycetia</taxon>
        <taxon>Pirellulales</taxon>
        <taxon>Lacipirellulaceae</taxon>
        <taxon>Lacipirellula</taxon>
    </lineage>
</organism>
<feature type="domain" description="Helicase ATP-binding" evidence="11">
    <location>
        <begin position="99"/>
        <end position="277"/>
    </location>
</feature>
<dbReference type="Pfam" id="PF07517">
    <property type="entry name" value="SecA_DEAD"/>
    <property type="match status" value="1"/>
</dbReference>
<comment type="function">
    <text evidence="10">Part of the Sec protein translocase complex. Interacts with the SecYEG preprotein conducting channel. Has a central role in coupling the hydrolysis of ATP to the transfer of proteins into and across the cell membrane, serving as an ATP-driven molecular motor driving the stepwise translocation of polypeptide chains across the membrane.</text>
</comment>
<dbReference type="SMART" id="SM00957">
    <property type="entry name" value="SecA_DEAD"/>
    <property type="match status" value="1"/>
</dbReference>
<comment type="subcellular location">
    <subcellularLocation>
        <location evidence="10">Cell membrane</location>
        <topology evidence="10">Peripheral membrane protein</topology>
        <orientation evidence="10">Cytoplasmic side</orientation>
    </subcellularLocation>
    <subcellularLocation>
        <location evidence="10">Cytoplasm</location>
    </subcellularLocation>
    <text evidence="10">Distribution is 50-50.</text>
</comment>
<name>A0A5K7XAC3_9BACT</name>
<dbReference type="GO" id="GO:0005829">
    <property type="term" value="C:cytosol"/>
    <property type="evidence" value="ECO:0007669"/>
    <property type="project" value="TreeGrafter"/>
</dbReference>
<accession>A0A5K7XAC3</accession>
<keyword evidence="4 10" id="KW-0547">Nucleotide-binding</keyword>
<dbReference type="Pfam" id="PF01043">
    <property type="entry name" value="SecA_PP_bind"/>
    <property type="match status" value="1"/>
</dbReference>
<dbReference type="GO" id="GO:0006605">
    <property type="term" value="P:protein targeting"/>
    <property type="evidence" value="ECO:0007669"/>
    <property type="project" value="UniProtKB-UniRule"/>
</dbReference>
<evidence type="ECO:0000256" key="10">
    <source>
        <dbReference type="HAMAP-Rule" id="MF_01382"/>
    </source>
</evidence>
<dbReference type="GO" id="GO:0005886">
    <property type="term" value="C:plasma membrane"/>
    <property type="evidence" value="ECO:0007669"/>
    <property type="project" value="UniProtKB-SubCell"/>
</dbReference>
<dbReference type="PROSITE" id="PS51194">
    <property type="entry name" value="HELICASE_CTER"/>
    <property type="match status" value="1"/>
</dbReference>
<dbReference type="Pfam" id="PF21090">
    <property type="entry name" value="P-loop_SecA"/>
    <property type="match status" value="2"/>
</dbReference>
<dbReference type="InterPro" id="IPR000185">
    <property type="entry name" value="SecA"/>
</dbReference>
<dbReference type="CDD" id="cd17928">
    <property type="entry name" value="DEXDc_SecA"/>
    <property type="match status" value="1"/>
</dbReference>
<protein>
    <recommendedName>
        <fullName evidence="10">Protein translocase subunit SecA</fullName>
        <ecNumber evidence="10">7.4.2.8</ecNumber>
    </recommendedName>
</protein>
<comment type="subunit">
    <text evidence="10">Monomer and homodimer. Part of the essential Sec protein translocation apparatus which comprises SecA, SecYEG and auxiliary proteins SecDF. Other proteins may also be involved.</text>
</comment>
<gene>
    <name evidence="10" type="primary">secA</name>
    <name evidence="14" type="ORF">PLANPX_3110</name>
</gene>
<dbReference type="Gene3D" id="3.90.1440.10">
    <property type="entry name" value="SecA, preprotein cross-linking domain"/>
    <property type="match status" value="1"/>
</dbReference>
<evidence type="ECO:0000313" key="14">
    <source>
        <dbReference type="EMBL" id="BBO33498.1"/>
    </source>
</evidence>
<dbReference type="PROSITE" id="PS01312">
    <property type="entry name" value="SECA"/>
    <property type="match status" value="1"/>
</dbReference>
<dbReference type="InterPro" id="IPR014001">
    <property type="entry name" value="Helicase_ATP-bd"/>
</dbReference>
<dbReference type="CDD" id="cd18803">
    <property type="entry name" value="SF2_C_secA"/>
    <property type="match status" value="1"/>
</dbReference>
<evidence type="ECO:0000259" key="11">
    <source>
        <dbReference type="PROSITE" id="PS51192"/>
    </source>
</evidence>
<evidence type="ECO:0000259" key="13">
    <source>
        <dbReference type="PROSITE" id="PS51196"/>
    </source>
</evidence>
<evidence type="ECO:0000256" key="9">
    <source>
        <dbReference type="ARBA" id="ARBA00023136"/>
    </source>
</evidence>
<dbReference type="PROSITE" id="PS51196">
    <property type="entry name" value="SECA_MOTOR_DEAD"/>
    <property type="match status" value="1"/>
</dbReference>
<keyword evidence="7 10" id="KW-1278">Translocase</keyword>
<feature type="binding site" evidence="10">
    <location>
        <position position="97"/>
    </location>
    <ligand>
        <name>ATP</name>
        <dbReference type="ChEBI" id="CHEBI:30616"/>
    </ligand>
</feature>
<dbReference type="InterPro" id="IPR011115">
    <property type="entry name" value="SecA_DEAD"/>
</dbReference>
<evidence type="ECO:0000256" key="7">
    <source>
        <dbReference type="ARBA" id="ARBA00022967"/>
    </source>
</evidence>
<evidence type="ECO:0000256" key="1">
    <source>
        <dbReference type="ARBA" id="ARBA00022448"/>
    </source>
</evidence>
<dbReference type="GO" id="GO:0043952">
    <property type="term" value="P:protein transport by the Sec complex"/>
    <property type="evidence" value="ECO:0007669"/>
    <property type="project" value="TreeGrafter"/>
</dbReference>
<dbReference type="Proteomes" id="UP000326837">
    <property type="component" value="Chromosome"/>
</dbReference>
<dbReference type="InterPro" id="IPR036670">
    <property type="entry name" value="SecA_X-link_sf"/>
</dbReference>
<evidence type="ECO:0000313" key="15">
    <source>
        <dbReference type="Proteomes" id="UP000326837"/>
    </source>
</evidence>
<dbReference type="InterPro" id="IPR014018">
    <property type="entry name" value="SecA_motor_DEAD"/>
</dbReference>
<dbReference type="InterPro" id="IPR020937">
    <property type="entry name" value="SecA_CS"/>
</dbReference>
<dbReference type="InterPro" id="IPR001650">
    <property type="entry name" value="Helicase_C-like"/>
</dbReference>
<feature type="domain" description="Helicase C-terminal" evidence="12">
    <location>
        <begin position="454"/>
        <end position="609"/>
    </location>
</feature>
<evidence type="ECO:0000256" key="8">
    <source>
        <dbReference type="ARBA" id="ARBA00023010"/>
    </source>
</evidence>
<comment type="catalytic activity">
    <reaction evidence="10">
        <text>ATP + H2O + cellular proteinSide 1 = ADP + phosphate + cellular proteinSide 2.</text>
        <dbReference type="EC" id="7.4.2.8"/>
    </reaction>
</comment>
<proteinExistence type="inferred from homology"/>
<dbReference type="HAMAP" id="MF_01382">
    <property type="entry name" value="SecA"/>
    <property type="match status" value="1"/>
</dbReference>
<dbReference type="SUPFAM" id="SSF52540">
    <property type="entry name" value="P-loop containing nucleoside triphosphate hydrolases"/>
    <property type="match status" value="2"/>
</dbReference>
<dbReference type="PANTHER" id="PTHR30612:SF0">
    <property type="entry name" value="CHLOROPLAST PROTEIN-TRANSPORTING ATPASE"/>
    <property type="match status" value="1"/>
</dbReference>